<dbReference type="GO" id="GO:0005524">
    <property type="term" value="F:ATP binding"/>
    <property type="evidence" value="ECO:0007669"/>
    <property type="project" value="UniProtKB-KW"/>
</dbReference>
<evidence type="ECO:0000256" key="1">
    <source>
        <dbReference type="ARBA" id="ARBA00008010"/>
    </source>
</evidence>
<evidence type="ECO:0000256" key="3">
    <source>
        <dbReference type="ARBA" id="ARBA00022705"/>
    </source>
</evidence>
<feature type="region of interest" description="Disordered" evidence="10">
    <location>
        <begin position="681"/>
        <end position="700"/>
    </location>
</feature>
<dbReference type="EMBL" id="FOFD01000002">
    <property type="protein sequence ID" value="SEQ31715.1"/>
    <property type="molecule type" value="Genomic_DNA"/>
</dbReference>
<dbReference type="InterPro" id="IPR012340">
    <property type="entry name" value="NA-bd_OB-fold"/>
</dbReference>
<comment type="similarity">
    <text evidence="1 9">Belongs to the MCM family.</text>
</comment>
<dbReference type="PRINTS" id="PR01657">
    <property type="entry name" value="MCMFAMILY"/>
</dbReference>
<dbReference type="GO" id="GO:0042555">
    <property type="term" value="C:MCM complex"/>
    <property type="evidence" value="ECO:0007669"/>
    <property type="project" value="TreeGrafter"/>
</dbReference>
<keyword evidence="4 9" id="KW-0547">Nucleotide-binding</keyword>
<keyword evidence="3" id="KW-0235">DNA replication</keyword>
<proteinExistence type="inferred from homology"/>
<evidence type="ECO:0000256" key="6">
    <source>
        <dbReference type="ARBA" id="ARBA00022806"/>
    </source>
</evidence>
<dbReference type="STRING" id="1186196.SAMN04489841_1440"/>
<evidence type="ECO:0000256" key="5">
    <source>
        <dbReference type="ARBA" id="ARBA00022801"/>
    </source>
</evidence>
<dbReference type="SUPFAM" id="SSF50249">
    <property type="entry name" value="Nucleic acid-binding proteins"/>
    <property type="match status" value="1"/>
</dbReference>
<keyword evidence="8 9" id="KW-0238">DNA-binding</keyword>
<name>A0A1H9F1E5_9EURY</name>
<dbReference type="Pfam" id="PF00493">
    <property type="entry name" value="MCM"/>
    <property type="match status" value="1"/>
</dbReference>
<dbReference type="EC" id="3.6.4.12" evidence="2"/>
<dbReference type="PANTHER" id="PTHR11630">
    <property type="entry name" value="DNA REPLICATION LICENSING FACTOR MCM FAMILY MEMBER"/>
    <property type="match status" value="1"/>
</dbReference>
<dbReference type="Gene3D" id="2.40.50.140">
    <property type="entry name" value="Nucleic acid-binding proteins"/>
    <property type="match status" value="1"/>
</dbReference>
<accession>A0A1H9F1E5</accession>
<dbReference type="Proteomes" id="UP000199114">
    <property type="component" value="Unassembled WGS sequence"/>
</dbReference>
<dbReference type="InterPro" id="IPR036388">
    <property type="entry name" value="WH-like_DNA-bd_sf"/>
</dbReference>
<dbReference type="GO" id="GO:0006260">
    <property type="term" value="P:DNA replication"/>
    <property type="evidence" value="ECO:0007669"/>
    <property type="project" value="UniProtKB-KW"/>
</dbReference>
<dbReference type="InterPro" id="IPR041562">
    <property type="entry name" value="MCM_lid"/>
</dbReference>
<dbReference type="Pfam" id="PF17207">
    <property type="entry name" value="MCM_OB"/>
    <property type="match status" value="1"/>
</dbReference>
<dbReference type="Gene3D" id="1.10.10.10">
    <property type="entry name" value="Winged helix-like DNA-binding domain superfamily/Winged helix DNA-binding domain"/>
    <property type="match status" value="1"/>
</dbReference>
<dbReference type="AlphaFoldDB" id="A0A1H9F1E5"/>
<dbReference type="Pfam" id="PF14551">
    <property type="entry name" value="MCM_N"/>
    <property type="match status" value="1"/>
</dbReference>
<dbReference type="GO" id="GO:0016787">
    <property type="term" value="F:hydrolase activity"/>
    <property type="evidence" value="ECO:0007669"/>
    <property type="project" value="UniProtKB-KW"/>
</dbReference>
<dbReference type="PROSITE" id="PS50051">
    <property type="entry name" value="MCM_2"/>
    <property type="match status" value="1"/>
</dbReference>
<dbReference type="GO" id="GO:0017116">
    <property type="term" value="F:single-stranded DNA helicase activity"/>
    <property type="evidence" value="ECO:0007669"/>
    <property type="project" value="TreeGrafter"/>
</dbReference>
<dbReference type="RefSeq" id="WP_090615528.1">
    <property type="nucleotide sequence ID" value="NZ_FOFD01000002.1"/>
</dbReference>
<dbReference type="InterPro" id="IPR031327">
    <property type="entry name" value="MCM"/>
</dbReference>
<evidence type="ECO:0000313" key="12">
    <source>
        <dbReference type="EMBL" id="SEQ31715.1"/>
    </source>
</evidence>
<reference evidence="13" key="1">
    <citation type="submission" date="2016-10" db="EMBL/GenBank/DDBJ databases">
        <authorList>
            <person name="Varghese N."/>
            <person name="Submissions S."/>
        </authorList>
    </citation>
    <scope>NUCLEOTIDE SEQUENCE [LARGE SCALE GENOMIC DNA]</scope>
    <source>
        <strain evidence="13">DSM 25055</strain>
    </source>
</reference>
<keyword evidence="13" id="KW-1185">Reference proteome</keyword>
<dbReference type="Pfam" id="PF17855">
    <property type="entry name" value="MCM_lid"/>
    <property type="match status" value="1"/>
</dbReference>
<dbReference type="PANTHER" id="PTHR11630:SF66">
    <property type="entry name" value="DNA REPLICATION LICENSING FACTOR MCM4"/>
    <property type="match status" value="1"/>
</dbReference>
<feature type="domain" description="MCM C-terminal AAA(+) ATPase" evidence="11">
    <location>
        <begin position="286"/>
        <end position="495"/>
    </location>
</feature>
<evidence type="ECO:0000256" key="2">
    <source>
        <dbReference type="ARBA" id="ARBA00012551"/>
    </source>
</evidence>
<dbReference type="InterPro" id="IPR027417">
    <property type="entry name" value="P-loop_NTPase"/>
</dbReference>
<dbReference type="Gene3D" id="2.20.28.10">
    <property type="match status" value="1"/>
</dbReference>
<dbReference type="SMART" id="SM00350">
    <property type="entry name" value="MCM"/>
    <property type="match status" value="1"/>
</dbReference>
<dbReference type="SUPFAM" id="SSF52540">
    <property type="entry name" value="P-loop containing nucleoside triphosphate hydrolases"/>
    <property type="match status" value="1"/>
</dbReference>
<keyword evidence="5" id="KW-0378">Hydrolase</keyword>
<evidence type="ECO:0000256" key="7">
    <source>
        <dbReference type="ARBA" id="ARBA00022840"/>
    </source>
</evidence>
<dbReference type="Gene3D" id="3.30.1640.10">
    <property type="entry name" value="mini-chromosome maintenance (MCM) complex, chain A, domain 1"/>
    <property type="match status" value="1"/>
</dbReference>
<dbReference type="OrthoDB" id="6747at2157"/>
<evidence type="ECO:0000256" key="10">
    <source>
        <dbReference type="SAM" id="MobiDB-lite"/>
    </source>
</evidence>
<dbReference type="InterPro" id="IPR027925">
    <property type="entry name" value="MCM_N"/>
</dbReference>
<evidence type="ECO:0000256" key="9">
    <source>
        <dbReference type="RuleBase" id="RU004070"/>
    </source>
</evidence>
<organism evidence="12 13">
    <name type="scientific">Natrinema salaciae</name>
    <dbReference type="NCBI Taxonomy" id="1186196"/>
    <lineage>
        <taxon>Archaea</taxon>
        <taxon>Methanobacteriati</taxon>
        <taxon>Methanobacteriota</taxon>
        <taxon>Stenosarchaea group</taxon>
        <taxon>Halobacteria</taxon>
        <taxon>Halobacteriales</taxon>
        <taxon>Natrialbaceae</taxon>
        <taxon>Natrinema</taxon>
    </lineage>
</organism>
<dbReference type="FunFam" id="2.20.28.10:FF:000003">
    <property type="entry name" value="DNA helicase"/>
    <property type="match status" value="1"/>
</dbReference>
<dbReference type="InterPro" id="IPR001208">
    <property type="entry name" value="MCM_dom"/>
</dbReference>
<keyword evidence="6 12" id="KW-0347">Helicase</keyword>
<evidence type="ECO:0000256" key="4">
    <source>
        <dbReference type="ARBA" id="ARBA00022741"/>
    </source>
</evidence>
<gene>
    <name evidence="12" type="ORF">SAMN04489841_1440</name>
</gene>
<dbReference type="InterPro" id="IPR033762">
    <property type="entry name" value="MCM_OB"/>
</dbReference>
<dbReference type="Gene3D" id="3.40.50.300">
    <property type="entry name" value="P-loop containing nucleotide triphosphate hydrolases"/>
    <property type="match status" value="1"/>
</dbReference>
<evidence type="ECO:0000259" key="11">
    <source>
        <dbReference type="PROSITE" id="PS50051"/>
    </source>
</evidence>
<evidence type="ECO:0000313" key="13">
    <source>
        <dbReference type="Proteomes" id="UP000199114"/>
    </source>
</evidence>
<protein>
    <recommendedName>
        <fullName evidence="2">DNA helicase</fullName>
        <ecNumber evidence="2">3.6.4.12</ecNumber>
    </recommendedName>
</protein>
<keyword evidence="7 9" id="KW-0067">ATP-binding</keyword>
<dbReference type="GO" id="GO:0003697">
    <property type="term" value="F:single-stranded DNA binding"/>
    <property type="evidence" value="ECO:0007669"/>
    <property type="project" value="TreeGrafter"/>
</dbReference>
<evidence type="ECO:0000256" key="8">
    <source>
        <dbReference type="ARBA" id="ARBA00023125"/>
    </source>
</evidence>
<sequence>MSAAKDAANAELVEAFQEFFRGYYGEEIRTLAQHYPNEQRSLEVDWEDLFRFDPDLADDYLAKPEQFQRYAEEALRLYDLPIDVSLGNAHVRVYNLNETDSYYPGWFSPTKRHNKEPFLTIEGQVEKATDVDPKIEDAAFECQLCGSLNRVPQSGTADDFQEPHECQGCERQGPFQINFDQSEFVDAQLLRLAEPPEVVAGGEGTKIDVALEDDLTDQAEPGDRVDVTGRLRLKQDGSNNKKSNRFKPYLKGHHIEISDTDFEDLEITEEDKQQIEAIVNGEYGPLFEAILGSIAPDLTGEKYDLIKEGLFLMLIGGATVELDNGREVRGVFHMLLIGDASTGKSTLLREANLIAPRSVFANGKGATEAGMTATAKQDDWADGEWTLDAGALVQANNGLASIDEIDKVREDVQDSMHGAMADMKVDVNKAGINTTLPAETSVFAGGNPKHSRWDDYVADSEQIDLSETLLSRFALIFKLQDIPDEETDREKAEHVLETKEAAKAKRAGEESYTDDDDRIIDHDLLRKYVAYARQLPDPRFRTEEERNKLRDAYVRMRAVNGYDEDAPVPITLRKLQDMHRLAEASARARLSQWIQEEDIQRAKRLVGESLQDYGMNEDGEFDADIVEVNASKPQQDRVKNVKAVIREMQAGKAGGVPYEDVYERLEEQGISQEKAKHEIEKLKQKGDAYEPKTNKEVRVT</sequence>